<comment type="caution">
    <text evidence="1">The sequence shown here is derived from an EMBL/GenBank/DDBJ whole genome shotgun (WGS) entry which is preliminary data.</text>
</comment>
<organism evidence="1 2">
    <name type="scientific">Trichostrongylus colubriformis</name>
    <name type="common">Black scour worm</name>
    <dbReference type="NCBI Taxonomy" id="6319"/>
    <lineage>
        <taxon>Eukaryota</taxon>
        <taxon>Metazoa</taxon>
        <taxon>Ecdysozoa</taxon>
        <taxon>Nematoda</taxon>
        <taxon>Chromadorea</taxon>
        <taxon>Rhabditida</taxon>
        <taxon>Rhabditina</taxon>
        <taxon>Rhabditomorpha</taxon>
        <taxon>Strongyloidea</taxon>
        <taxon>Trichostrongylidae</taxon>
        <taxon>Trichostrongylus</taxon>
    </lineage>
</organism>
<evidence type="ECO:0000313" key="2">
    <source>
        <dbReference type="Proteomes" id="UP001331761"/>
    </source>
</evidence>
<keyword evidence="2" id="KW-1185">Reference proteome</keyword>
<name>A0AAN8FIP7_TRICO</name>
<dbReference type="Proteomes" id="UP001331761">
    <property type="component" value="Unassembled WGS sequence"/>
</dbReference>
<sequence length="142" mass="16464">MLSPSIHAKRKASTNELYEAKRPCTMFSMKQEFNNLLSRKKEFLARQRRCSLLIDPLKTEDNPLIPEFSNFYRRLSYAPMAPEDHTAQLALIEQVIQESIIIEWPKIIEGASEPVEIDMAPLIHRARSVVKCRTSHPTMRVK</sequence>
<protein>
    <submittedName>
        <fullName evidence="1">Uncharacterized protein</fullName>
    </submittedName>
</protein>
<accession>A0AAN8FIP7</accession>
<gene>
    <name evidence="1" type="ORF">GCK32_003153</name>
</gene>
<dbReference type="AlphaFoldDB" id="A0AAN8FIP7"/>
<dbReference type="EMBL" id="WIXE01008119">
    <property type="protein sequence ID" value="KAK5979676.1"/>
    <property type="molecule type" value="Genomic_DNA"/>
</dbReference>
<evidence type="ECO:0000313" key="1">
    <source>
        <dbReference type="EMBL" id="KAK5979676.1"/>
    </source>
</evidence>
<proteinExistence type="predicted"/>
<reference evidence="1 2" key="1">
    <citation type="submission" date="2019-10" db="EMBL/GenBank/DDBJ databases">
        <title>Assembly and Annotation for the nematode Trichostrongylus colubriformis.</title>
        <authorList>
            <person name="Martin J."/>
        </authorList>
    </citation>
    <scope>NUCLEOTIDE SEQUENCE [LARGE SCALE GENOMIC DNA]</scope>
    <source>
        <strain evidence="1">G859</strain>
        <tissue evidence="1">Whole worm</tissue>
    </source>
</reference>